<evidence type="ECO:0000256" key="1">
    <source>
        <dbReference type="SAM" id="MobiDB-lite"/>
    </source>
</evidence>
<name>A0ABY7F5G2_MYAAR</name>
<evidence type="ECO:0000313" key="2">
    <source>
        <dbReference type="EMBL" id="WAR17065.1"/>
    </source>
</evidence>
<protein>
    <submittedName>
        <fullName evidence="2">Uncharacterized protein</fullName>
    </submittedName>
</protein>
<dbReference type="EMBL" id="CP111021">
    <property type="protein sequence ID" value="WAR17065.1"/>
    <property type="molecule type" value="Genomic_DNA"/>
</dbReference>
<sequence length="70" mass="8223">MNRNRINHIKDIVCRRFEKNEDHGVMQPARSFTTTVESATRKKINSKTIDHKNESHEDEYNYDESDTSGP</sequence>
<feature type="region of interest" description="Disordered" evidence="1">
    <location>
        <begin position="33"/>
        <end position="70"/>
    </location>
</feature>
<keyword evidence="3" id="KW-1185">Reference proteome</keyword>
<accession>A0ABY7F5G2</accession>
<organism evidence="2 3">
    <name type="scientific">Mya arenaria</name>
    <name type="common">Soft-shell clam</name>
    <dbReference type="NCBI Taxonomy" id="6604"/>
    <lineage>
        <taxon>Eukaryota</taxon>
        <taxon>Metazoa</taxon>
        <taxon>Spiralia</taxon>
        <taxon>Lophotrochozoa</taxon>
        <taxon>Mollusca</taxon>
        <taxon>Bivalvia</taxon>
        <taxon>Autobranchia</taxon>
        <taxon>Heteroconchia</taxon>
        <taxon>Euheterodonta</taxon>
        <taxon>Imparidentia</taxon>
        <taxon>Neoheterodontei</taxon>
        <taxon>Myida</taxon>
        <taxon>Myoidea</taxon>
        <taxon>Myidae</taxon>
        <taxon>Mya</taxon>
    </lineage>
</organism>
<feature type="compositionally biased region" description="Basic and acidic residues" evidence="1">
    <location>
        <begin position="48"/>
        <end position="59"/>
    </location>
</feature>
<dbReference type="Proteomes" id="UP001164746">
    <property type="component" value="Chromosome 10"/>
</dbReference>
<gene>
    <name evidence="2" type="ORF">MAR_031659</name>
</gene>
<reference evidence="2" key="1">
    <citation type="submission" date="2022-11" db="EMBL/GenBank/DDBJ databases">
        <title>Centuries of genome instability and evolution in soft-shell clam transmissible cancer (bioRxiv).</title>
        <authorList>
            <person name="Hart S.F.M."/>
            <person name="Yonemitsu M.A."/>
            <person name="Giersch R.M."/>
            <person name="Beal B.F."/>
            <person name="Arriagada G."/>
            <person name="Davis B.W."/>
            <person name="Ostrander E.A."/>
            <person name="Goff S.P."/>
            <person name="Metzger M.J."/>
        </authorList>
    </citation>
    <scope>NUCLEOTIDE SEQUENCE</scope>
    <source>
        <strain evidence="2">MELC-2E11</strain>
        <tissue evidence="2">Siphon/mantle</tissue>
    </source>
</reference>
<evidence type="ECO:0000313" key="3">
    <source>
        <dbReference type="Proteomes" id="UP001164746"/>
    </source>
</evidence>
<feature type="compositionally biased region" description="Acidic residues" evidence="1">
    <location>
        <begin position="60"/>
        <end position="70"/>
    </location>
</feature>
<proteinExistence type="predicted"/>